<evidence type="ECO:0000313" key="3">
    <source>
        <dbReference type="Proteomes" id="UP000294933"/>
    </source>
</evidence>
<proteinExistence type="predicted"/>
<reference evidence="2 3" key="1">
    <citation type="submission" date="2018-06" db="EMBL/GenBank/DDBJ databases">
        <title>A transcriptomic atlas of mushroom development highlights an independent origin of complex multicellularity.</title>
        <authorList>
            <consortium name="DOE Joint Genome Institute"/>
            <person name="Krizsan K."/>
            <person name="Almasi E."/>
            <person name="Merenyi Z."/>
            <person name="Sahu N."/>
            <person name="Viragh M."/>
            <person name="Koszo T."/>
            <person name="Mondo S."/>
            <person name="Kiss B."/>
            <person name="Balint B."/>
            <person name="Kues U."/>
            <person name="Barry K."/>
            <person name="Hegedus J.C."/>
            <person name="Henrissat B."/>
            <person name="Johnson J."/>
            <person name="Lipzen A."/>
            <person name="Ohm R."/>
            <person name="Nagy I."/>
            <person name="Pangilinan J."/>
            <person name="Yan J."/>
            <person name="Xiong Y."/>
            <person name="Grigoriev I.V."/>
            <person name="Hibbett D.S."/>
            <person name="Nagy L.G."/>
        </authorList>
    </citation>
    <scope>NUCLEOTIDE SEQUENCE [LARGE SCALE GENOMIC DNA]</scope>
    <source>
        <strain evidence="2 3">SZMC22713</strain>
    </source>
</reference>
<protein>
    <recommendedName>
        <fullName evidence="4">F-box domain-containing protein</fullName>
    </recommendedName>
</protein>
<sequence>MIQYLNTRMSLKLTSRSFSTIVDEFPIDVIWIYGTEQAYRLDEELRRRLTASHGMSASPAGSDETSESDKQPRRLRIRHLFLHQKMTHRHNPYDGPHYDLHNLYARIFQYCTDLSGFIYVNMTTTSFSGGLANAIADKFPRQLRYIHWNALFLAGSTSRFFHRVAHSLRAFRADRAQTSGSLRTGVSLPALTHIDMSSTDLGLNWMVQWKLPSITHIAIGDIGPNLCEFLASVNRTLISVRFVRMETSAPFREVLAVAPNLQELSYYVSDAHKHLSSSRYWTSDLCHQSLQHLTITFMTYSRSSLLEYVRPINKLHFTKLQTVRIELRPFYGDPHFHSTVAEFLLENLDMSNHPISITTR</sequence>
<evidence type="ECO:0008006" key="4">
    <source>
        <dbReference type="Google" id="ProtNLM"/>
    </source>
</evidence>
<dbReference type="EMBL" id="ML170231">
    <property type="protein sequence ID" value="TDL16968.1"/>
    <property type="molecule type" value="Genomic_DNA"/>
</dbReference>
<dbReference type="VEuPathDB" id="FungiDB:BD410DRAFT_831734"/>
<evidence type="ECO:0000256" key="1">
    <source>
        <dbReference type="SAM" id="MobiDB-lite"/>
    </source>
</evidence>
<name>A0A4Y7PPC2_9AGAM</name>
<dbReference type="AlphaFoldDB" id="A0A4Y7PPC2"/>
<dbReference type="Proteomes" id="UP000294933">
    <property type="component" value="Unassembled WGS sequence"/>
</dbReference>
<gene>
    <name evidence="2" type="ORF">BD410DRAFT_831734</name>
</gene>
<evidence type="ECO:0000313" key="2">
    <source>
        <dbReference type="EMBL" id="TDL16968.1"/>
    </source>
</evidence>
<keyword evidence="3" id="KW-1185">Reference proteome</keyword>
<organism evidence="2 3">
    <name type="scientific">Rickenella mellea</name>
    <dbReference type="NCBI Taxonomy" id="50990"/>
    <lineage>
        <taxon>Eukaryota</taxon>
        <taxon>Fungi</taxon>
        <taxon>Dikarya</taxon>
        <taxon>Basidiomycota</taxon>
        <taxon>Agaricomycotina</taxon>
        <taxon>Agaricomycetes</taxon>
        <taxon>Hymenochaetales</taxon>
        <taxon>Rickenellaceae</taxon>
        <taxon>Rickenella</taxon>
    </lineage>
</organism>
<dbReference type="SUPFAM" id="SSF52047">
    <property type="entry name" value="RNI-like"/>
    <property type="match status" value="1"/>
</dbReference>
<accession>A0A4Y7PPC2</accession>
<feature type="region of interest" description="Disordered" evidence="1">
    <location>
        <begin position="52"/>
        <end position="72"/>
    </location>
</feature>